<dbReference type="RefSeq" id="WP_166228727.1">
    <property type="nucleotide sequence ID" value="NZ_CP049989.1"/>
</dbReference>
<organism evidence="7 8">
    <name type="scientific">Hydrogenophaga crocea</name>
    <dbReference type="NCBI Taxonomy" id="2716225"/>
    <lineage>
        <taxon>Bacteria</taxon>
        <taxon>Pseudomonadati</taxon>
        <taxon>Pseudomonadota</taxon>
        <taxon>Betaproteobacteria</taxon>
        <taxon>Burkholderiales</taxon>
        <taxon>Comamonadaceae</taxon>
        <taxon>Hydrogenophaga</taxon>
    </lineage>
</organism>
<dbReference type="PROSITE" id="PS51007">
    <property type="entry name" value="CYTC"/>
    <property type="match status" value="3"/>
</dbReference>
<feature type="binding site" description="covalent" evidence="4">
    <location>
        <position position="323"/>
    </location>
    <ligand>
        <name>heme c</name>
        <dbReference type="ChEBI" id="CHEBI:61717"/>
        <label>3</label>
    </ligand>
</feature>
<dbReference type="PANTHER" id="PTHR35008">
    <property type="entry name" value="BLL4482 PROTEIN-RELATED"/>
    <property type="match status" value="1"/>
</dbReference>
<comment type="cofactor">
    <cofactor evidence="4">
        <name>heme c</name>
        <dbReference type="ChEBI" id="CHEBI:61717"/>
    </cofactor>
    <text evidence="4">Binds 3 heme c groups covalently per subunit.</text>
</comment>
<keyword evidence="1 4" id="KW-0349">Heme</keyword>
<dbReference type="InterPro" id="IPR051459">
    <property type="entry name" value="Cytochrome_c-type_DH"/>
</dbReference>
<feature type="binding site" description="covalent" evidence="4">
    <location>
        <position position="326"/>
    </location>
    <ligand>
        <name>heme c</name>
        <dbReference type="ChEBI" id="CHEBI:61717"/>
        <label>3</label>
    </ligand>
</feature>
<sequence length="425" mass="45820">MTRRLLVIAATALLLVAAAFAWVVLRELRPAPLVDGPEPVATPALIERGQLLARGGNCMACHTARGGPPWAGGHPVHTPFGALISSNLTPHPSGLGAWTAAEFHRALHHGQSRDGRLLYPAFPYNHTTRLSRADTDALFVYLRTLSPVDRPREPHRLGFPYNQPIALAVWRALFFTPAEHRDDPARSAEWNRGAWWVEGVAHCAACHRESGVLESPGLALAGGLMPDGAWTAPSLRDPAEAGVQDWSVEAIVELLRGGRNAHASVAGPMAEVVRHGTQHLPEADLRAIAVYLQQVPREPVARHDEAAPARLLTLGARVYEQRCAQCHGDQGEGAWAEGAPADGPWAFPPLAGSRAVTQASPVNLLRWVLDGGYGPSTADHPRPWGMPPFRGLLTDEEIAAVASHVRQAWGNRAGGVDTLQVQRLR</sequence>
<keyword evidence="3 5" id="KW-0408">Iron</keyword>
<dbReference type="GO" id="GO:0016614">
    <property type="term" value="F:oxidoreductase activity, acting on CH-OH group of donors"/>
    <property type="evidence" value="ECO:0007669"/>
    <property type="project" value="InterPro"/>
</dbReference>
<dbReference type="AlphaFoldDB" id="A0A6G8IK43"/>
<evidence type="ECO:0000313" key="7">
    <source>
        <dbReference type="EMBL" id="QIM53577.1"/>
    </source>
</evidence>
<evidence type="ECO:0000256" key="3">
    <source>
        <dbReference type="ARBA" id="ARBA00023004"/>
    </source>
</evidence>
<evidence type="ECO:0000256" key="1">
    <source>
        <dbReference type="ARBA" id="ARBA00022617"/>
    </source>
</evidence>
<dbReference type="GO" id="GO:0009055">
    <property type="term" value="F:electron transfer activity"/>
    <property type="evidence" value="ECO:0007669"/>
    <property type="project" value="InterPro"/>
</dbReference>
<protein>
    <submittedName>
        <fullName evidence="7">C-type cytochrome</fullName>
    </submittedName>
</protein>
<evidence type="ECO:0000259" key="6">
    <source>
        <dbReference type="PROSITE" id="PS51007"/>
    </source>
</evidence>
<feature type="binding site" description="axial binding residue" evidence="5">
    <location>
        <position position="62"/>
    </location>
    <ligand>
        <name>heme c</name>
        <dbReference type="ChEBI" id="CHEBI:61717"/>
        <label>1</label>
    </ligand>
    <ligandPart>
        <name>Fe</name>
        <dbReference type="ChEBI" id="CHEBI:18248"/>
    </ligandPart>
</feature>
<keyword evidence="8" id="KW-1185">Reference proteome</keyword>
<feature type="binding site" description="covalent" evidence="4">
    <location>
        <position position="203"/>
    </location>
    <ligand>
        <name>heme c</name>
        <dbReference type="ChEBI" id="CHEBI:61717"/>
        <label>2</label>
    </ligand>
</feature>
<accession>A0A6G8IK43</accession>
<dbReference type="KEGG" id="hcz:G9Q37_16180"/>
<reference evidence="7 8" key="1">
    <citation type="submission" date="2020-03" db="EMBL/GenBank/DDBJ databases">
        <title>Hydrogenophaga sp. nov. isolated from cyanobacterial mat.</title>
        <authorList>
            <person name="Thorat V."/>
            <person name="Kirdat K."/>
            <person name="Tiwarekar B."/>
            <person name="Costa E.D."/>
            <person name="Yadav A."/>
        </authorList>
    </citation>
    <scope>NUCLEOTIDE SEQUENCE [LARGE SCALE GENOMIC DNA]</scope>
    <source>
        <strain evidence="7 8">BA0156</strain>
    </source>
</reference>
<dbReference type="GO" id="GO:0020037">
    <property type="term" value="F:heme binding"/>
    <property type="evidence" value="ECO:0007669"/>
    <property type="project" value="InterPro"/>
</dbReference>
<evidence type="ECO:0000256" key="2">
    <source>
        <dbReference type="ARBA" id="ARBA00022723"/>
    </source>
</evidence>
<feature type="domain" description="Cytochrome c" evidence="6">
    <location>
        <begin position="310"/>
        <end position="409"/>
    </location>
</feature>
<evidence type="ECO:0000256" key="5">
    <source>
        <dbReference type="PIRSR" id="PIRSR000018-51"/>
    </source>
</evidence>
<evidence type="ECO:0000256" key="4">
    <source>
        <dbReference type="PIRSR" id="PIRSR000018-50"/>
    </source>
</evidence>
<dbReference type="Pfam" id="PF00034">
    <property type="entry name" value="Cytochrom_C"/>
    <property type="match status" value="2"/>
</dbReference>
<dbReference type="GO" id="GO:0005506">
    <property type="term" value="F:iron ion binding"/>
    <property type="evidence" value="ECO:0007669"/>
    <property type="project" value="InterPro"/>
</dbReference>
<dbReference type="Pfam" id="PF13442">
    <property type="entry name" value="Cytochrome_CBB3"/>
    <property type="match status" value="1"/>
</dbReference>
<dbReference type="PANTHER" id="PTHR35008:SF4">
    <property type="entry name" value="BLL4482 PROTEIN"/>
    <property type="match status" value="1"/>
</dbReference>
<dbReference type="InterPro" id="IPR009056">
    <property type="entry name" value="Cyt_c-like_dom"/>
</dbReference>
<feature type="binding site" description="axial binding residue" evidence="5">
    <location>
        <position position="207"/>
    </location>
    <ligand>
        <name>heme c</name>
        <dbReference type="ChEBI" id="CHEBI:61717"/>
        <label>2</label>
    </ligand>
    <ligandPart>
        <name>Fe</name>
        <dbReference type="ChEBI" id="CHEBI:18248"/>
    </ligandPart>
</feature>
<gene>
    <name evidence="7" type="ORF">G9Q37_16180</name>
</gene>
<dbReference type="PIRSF" id="PIRSF000018">
    <property type="entry name" value="Mb_ADH_cyt_c"/>
    <property type="match status" value="1"/>
</dbReference>
<dbReference type="SUPFAM" id="SSF46626">
    <property type="entry name" value="Cytochrome c"/>
    <property type="match status" value="3"/>
</dbReference>
<dbReference type="EMBL" id="CP049989">
    <property type="protein sequence ID" value="QIM53577.1"/>
    <property type="molecule type" value="Genomic_DNA"/>
</dbReference>
<dbReference type="InterPro" id="IPR036909">
    <property type="entry name" value="Cyt_c-like_dom_sf"/>
</dbReference>
<dbReference type="GO" id="GO:0016020">
    <property type="term" value="C:membrane"/>
    <property type="evidence" value="ECO:0007669"/>
    <property type="project" value="InterPro"/>
</dbReference>
<feature type="binding site" description="axial binding residue" evidence="5">
    <location>
        <position position="327"/>
    </location>
    <ligand>
        <name>heme c</name>
        <dbReference type="ChEBI" id="CHEBI:61717"/>
        <label>3</label>
    </ligand>
    <ligandPart>
        <name>Fe</name>
        <dbReference type="ChEBI" id="CHEBI:18248"/>
    </ligandPart>
</feature>
<feature type="domain" description="Cytochrome c" evidence="6">
    <location>
        <begin position="44"/>
        <end position="146"/>
    </location>
</feature>
<dbReference type="Proteomes" id="UP000503162">
    <property type="component" value="Chromosome"/>
</dbReference>
<feature type="binding site" description="covalent" evidence="4">
    <location>
        <position position="61"/>
    </location>
    <ligand>
        <name>heme c</name>
        <dbReference type="ChEBI" id="CHEBI:61717"/>
        <label>1</label>
    </ligand>
</feature>
<name>A0A6G8IK43_9BURK</name>
<dbReference type="InterPro" id="IPR014353">
    <property type="entry name" value="Membr-bd_ADH_cyt_c"/>
</dbReference>
<feature type="domain" description="Cytochrome c" evidence="6">
    <location>
        <begin position="188"/>
        <end position="296"/>
    </location>
</feature>
<proteinExistence type="predicted"/>
<feature type="binding site" description="covalent" evidence="4">
    <location>
        <position position="206"/>
    </location>
    <ligand>
        <name>heme c</name>
        <dbReference type="ChEBI" id="CHEBI:61717"/>
        <label>2</label>
    </ligand>
</feature>
<feature type="binding site" description="covalent" evidence="4">
    <location>
        <position position="58"/>
    </location>
    <ligand>
        <name>heme c</name>
        <dbReference type="ChEBI" id="CHEBI:61717"/>
        <label>1</label>
    </ligand>
</feature>
<dbReference type="Gene3D" id="1.10.760.10">
    <property type="entry name" value="Cytochrome c-like domain"/>
    <property type="match status" value="3"/>
</dbReference>
<evidence type="ECO:0000313" key="8">
    <source>
        <dbReference type="Proteomes" id="UP000503162"/>
    </source>
</evidence>
<keyword evidence="2 5" id="KW-0479">Metal-binding</keyword>